<dbReference type="PANTHER" id="PTHR30001:SF0">
    <property type="entry name" value="RIBONUCLEASE G"/>
    <property type="match status" value="1"/>
</dbReference>
<gene>
    <name evidence="7" type="ORF">SAMN02982927_00513</name>
</gene>
<sequence>MSILKVIVKVRRLVTGVDSDLCIASYARICDNVGGTQMVGDAMSEEQVTLVLEKEAGGIRAALLEHEQVVSFYFQSDSSEVRIGDIFFGRVSENRLSQVGWFIDLGNGRNGFLPSHKFSTNRALQVGEQVIVQVDKEERDGKVAELTGQIQMKGKGLIYLPLNSFVAASRRIPEDNRGHLKNKISEWCAAGEGAIIRTRAEHCDLDELHLEFCQLREKWQSVIKSAEEAASPALIFRQLSFASALLSENHFPTSCVVEANFPINEEQLPDGVEFLYQPGTRLFLKKNIEHDYTAALQSSVPLKSGGSLRIDYTETLTTIDVNSGSMIFQGDREAIVFQINSVAAKEIAKQLRLRQIGGMIVVDFLRMEDEKDRDRLLRQLERATKADPNAVHVYGFTRLGLVELTRKRQRSGLRDRVVRTAKENMEFH</sequence>
<keyword evidence="4" id="KW-0460">Magnesium</keyword>
<dbReference type="InterPro" id="IPR012340">
    <property type="entry name" value="NA-bd_OB-fold"/>
</dbReference>
<feature type="domain" description="S1 motif" evidence="6">
    <location>
        <begin position="84"/>
        <end position="149"/>
    </location>
</feature>
<comment type="cofactor">
    <cofactor evidence="1">
        <name>Mg(2+)</name>
        <dbReference type="ChEBI" id="CHEBI:18420"/>
    </cofactor>
</comment>
<dbReference type="PROSITE" id="PS50126">
    <property type="entry name" value="S1"/>
    <property type="match status" value="1"/>
</dbReference>
<evidence type="ECO:0000313" key="8">
    <source>
        <dbReference type="Proteomes" id="UP000198752"/>
    </source>
</evidence>
<protein>
    <submittedName>
        <fullName evidence="7">Ribonuclease G</fullName>
    </submittedName>
</protein>
<dbReference type="Proteomes" id="UP000198752">
    <property type="component" value="Unassembled WGS sequence"/>
</dbReference>
<name>A0A1I2NQL8_9BACL</name>
<keyword evidence="5" id="KW-0694">RNA-binding</keyword>
<evidence type="ECO:0000256" key="5">
    <source>
        <dbReference type="ARBA" id="ARBA00022884"/>
    </source>
</evidence>
<evidence type="ECO:0000313" key="7">
    <source>
        <dbReference type="EMBL" id="SFG06152.1"/>
    </source>
</evidence>
<evidence type="ECO:0000256" key="1">
    <source>
        <dbReference type="ARBA" id="ARBA00001946"/>
    </source>
</evidence>
<dbReference type="GO" id="GO:0016787">
    <property type="term" value="F:hydrolase activity"/>
    <property type="evidence" value="ECO:0007669"/>
    <property type="project" value="UniProtKB-KW"/>
</dbReference>
<organism evidence="7 8">
    <name type="scientific">Sporolactobacillus nakayamae</name>
    <dbReference type="NCBI Taxonomy" id="269670"/>
    <lineage>
        <taxon>Bacteria</taxon>
        <taxon>Bacillati</taxon>
        <taxon>Bacillota</taxon>
        <taxon>Bacilli</taxon>
        <taxon>Bacillales</taxon>
        <taxon>Sporolactobacillaceae</taxon>
        <taxon>Sporolactobacillus</taxon>
    </lineage>
</organism>
<evidence type="ECO:0000259" key="6">
    <source>
        <dbReference type="PROSITE" id="PS50126"/>
    </source>
</evidence>
<dbReference type="GO" id="GO:0046872">
    <property type="term" value="F:metal ion binding"/>
    <property type="evidence" value="ECO:0007669"/>
    <property type="project" value="UniProtKB-KW"/>
</dbReference>
<dbReference type="GO" id="GO:0006364">
    <property type="term" value="P:rRNA processing"/>
    <property type="evidence" value="ECO:0007669"/>
    <property type="project" value="TreeGrafter"/>
</dbReference>
<evidence type="ECO:0000256" key="3">
    <source>
        <dbReference type="ARBA" id="ARBA00022801"/>
    </source>
</evidence>
<dbReference type="GO" id="GO:0004540">
    <property type="term" value="F:RNA nuclease activity"/>
    <property type="evidence" value="ECO:0007669"/>
    <property type="project" value="InterPro"/>
</dbReference>
<dbReference type="EMBL" id="FOOY01000004">
    <property type="protein sequence ID" value="SFG06152.1"/>
    <property type="molecule type" value="Genomic_DNA"/>
</dbReference>
<dbReference type="Gene3D" id="2.40.50.140">
    <property type="entry name" value="Nucleic acid-binding proteins"/>
    <property type="match status" value="1"/>
</dbReference>
<keyword evidence="3" id="KW-0378">Hydrolase</keyword>
<dbReference type="InterPro" id="IPR019307">
    <property type="entry name" value="RNA-bd_AU-1/RNase_E/G"/>
</dbReference>
<dbReference type="Pfam" id="PF10150">
    <property type="entry name" value="RNase_E_G"/>
    <property type="match status" value="1"/>
</dbReference>
<dbReference type="RefSeq" id="WP_177184591.1">
    <property type="nucleotide sequence ID" value="NZ_FOOY01000004.1"/>
</dbReference>
<dbReference type="GO" id="GO:0003723">
    <property type="term" value="F:RNA binding"/>
    <property type="evidence" value="ECO:0007669"/>
    <property type="project" value="UniProtKB-KW"/>
</dbReference>
<keyword evidence="8" id="KW-1185">Reference proteome</keyword>
<dbReference type="SUPFAM" id="SSF50249">
    <property type="entry name" value="Nucleic acid-binding proteins"/>
    <property type="match status" value="1"/>
</dbReference>
<dbReference type="STRING" id="269670.SAMN02982927_00513"/>
<evidence type="ECO:0000256" key="2">
    <source>
        <dbReference type="ARBA" id="ARBA00022723"/>
    </source>
</evidence>
<dbReference type="InterPro" id="IPR003029">
    <property type="entry name" value="S1_domain"/>
</dbReference>
<accession>A0A1I2NQL8</accession>
<dbReference type="PANTHER" id="PTHR30001">
    <property type="entry name" value="RIBONUCLEASE"/>
    <property type="match status" value="1"/>
</dbReference>
<dbReference type="GO" id="GO:0005737">
    <property type="term" value="C:cytoplasm"/>
    <property type="evidence" value="ECO:0007669"/>
    <property type="project" value="TreeGrafter"/>
</dbReference>
<keyword evidence="2" id="KW-0479">Metal-binding</keyword>
<dbReference type="InterPro" id="IPR004659">
    <property type="entry name" value="RNase_E/G"/>
</dbReference>
<dbReference type="Pfam" id="PF00575">
    <property type="entry name" value="S1"/>
    <property type="match status" value="1"/>
</dbReference>
<dbReference type="SMART" id="SM00316">
    <property type="entry name" value="S1"/>
    <property type="match status" value="1"/>
</dbReference>
<proteinExistence type="predicted"/>
<evidence type="ECO:0000256" key="4">
    <source>
        <dbReference type="ARBA" id="ARBA00022842"/>
    </source>
</evidence>
<dbReference type="AlphaFoldDB" id="A0A1I2NQL8"/>
<reference evidence="8" key="1">
    <citation type="submission" date="2016-10" db="EMBL/GenBank/DDBJ databases">
        <authorList>
            <person name="Varghese N."/>
            <person name="Submissions S."/>
        </authorList>
    </citation>
    <scope>NUCLEOTIDE SEQUENCE [LARGE SCALE GENOMIC DNA]</scope>
    <source>
        <strain evidence="8">ATCC 700379</strain>
    </source>
</reference>